<dbReference type="CDD" id="cd06260">
    <property type="entry name" value="DUF820-like"/>
    <property type="match status" value="1"/>
</dbReference>
<dbReference type="AlphaFoldDB" id="B3QV78"/>
<dbReference type="PANTHER" id="PTHR36558">
    <property type="entry name" value="GLR1098 PROTEIN"/>
    <property type="match status" value="1"/>
</dbReference>
<feature type="domain" description="Putative restriction endonuclease" evidence="1">
    <location>
        <begin position="11"/>
        <end position="173"/>
    </location>
</feature>
<dbReference type="Gene3D" id="3.90.1570.10">
    <property type="entry name" value="tt1808, chain A"/>
    <property type="match status" value="1"/>
</dbReference>
<dbReference type="STRING" id="517418.Ctha_0561"/>
<evidence type="ECO:0000313" key="3">
    <source>
        <dbReference type="Proteomes" id="UP000001208"/>
    </source>
</evidence>
<dbReference type="Pfam" id="PF05685">
    <property type="entry name" value="Uma2"/>
    <property type="match status" value="1"/>
</dbReference>
<keyword evidence="3" id="KW-1185">Reference proteome</keyword>
<protein>
    <recommendedName>
        <fullName evidence="1">Putative restriction endonuclease domain-containing protein</fullName>
    </recommendedName>
</protein>
<proteinExistence type="predicted"/>
<name>B3QV78_CHLT3</name>
<dbReference type="SUPFAM" id="SSF52980">
    <property type="entry name" value="Restriction endonuclease-like"/>
    <property type="match status" value="1"/>
</dbReference>
<dbReference type="InterPro" id="IPR008538">
    <property type="entry name" value="Uma2"/>
</dbReference>
<dbReference type="EMBL" id="CP001100">
    <property type="protein sequence ID" value="ACF13032.1"/>
    <property type="molecule type" value="Genomic_DNA"/>
</dbReference>
<organism evidence="2 3">
    <name type="scientific">Chloroherpeton thalassium (strain ATCC 35110 / GB-78)</name>
    <dbReference type="NCBI Taxonomy" id="517418"/>
    <lineage>
        <taxon>Bacteria</taxon>
        <taxon>Pseudomonadati</taxon>
        <taxon>Chlorobiota</taxon>
        <taxon>Chlorobiia</taxon>
        <taxon>Chlorobiales</taxon>
        <taxon>Chloroherpetonaceae</taxon>
        <taxon>Chloroherpeton</taxon>
    </lineage>
</organism>
<sequence>MLAQEKKYFTPEEYLELEEKAEYKSEYYQGEIFAMSGGSVNHCRIAINVQTGLNVAFRKRNCEVFNGDMRVLVQENGLYTYPDVSAICGEIKFAEGRNDTVTNPCLIVEVLSKSTKDYDRGQKFELYRALPSLEDYVLIHQDKVHVEHFHKQSDGKWLFMDICSLEENLVLESVDVTLPIRDLYEKVDRLSESTDKNTNL</sequence>
<evidence type="ECO:0000259" key="1">
    <source>
        <dbReference type="Pfam" id="PF05685"/>
    </source>
</evidence>
<evidence type="ECO:0000313" key="2">
    <source>
        <dbReference type="EMBL" id="ACF13032.1"/>
    </source>
</evidence>
<dbReference type="Proteomes" id="UP000001208">
    <property type="component" value="Chromosome"/>
</dbReference>
<dbReference type="HOGENOM" id="CLU_076312_6_0_10"/>
<dbReference type="OrthoDB" id="668969at2"/>
<reference evidence="2 3" key="1">
    <citation type="submission" date="2008-06" db="EMBL/GenBank/DDBJ databases">
        <title>Complete sequence of Chloroherpeton thalassium ATCC 35110.</title>
        <authorList>
            <consortium name="US DOE Joint Genome Institute"/>
            <person name="Lucas S."/>
            <person name="Copeland A."/>
            <person name="Lapidus A."/>
            <person name="Glavina del Rio T."/>
            <person name="Dalin E."/>
            <person name="Tice H."/>
            <person name="Bruce D."/>
            <person name="Goodwin L."/>
            <person name="Pitluck S."/>
            <person name="Schmutz J."/>
            <person name="Larimer F."/>
            <person name="Land M."/>
            <person name="Hauser L."/>
            <person name="Kyrpides N."/>
            <person name="Mikhailova N."/>
            <person name="Liu Z."/>
            <person name="Li T."/>
            <person name="Zhao F."/>
            <person name="Overmann J."/>
            <person name="Bryant D.A."/>
            <person name="Richardson P."/>
        </authorList>
    </citation>
    <scope>NUCLEOTIDE SEQUENCE [LARGE SCALE GENOMIC DNA]</scope>
    <source>
        <strain evidence="3">ATCC 35110 / GB-78</strain>
    </source>
</reference>
<dbReference type="RefSeq" id="WP_012499116.1">
    <property type="nucleotide sequence ID" value="NC_011026.1"/>
</dbReference>
<dbReference type="eggNOG" id="COG4636">
    <property type="taxonomic scope" value="Bacteria"/>
</dbReference>
<gene>
    <name evidence="2" type="ordered locus">Ctha_0561</name>
</gene>
<dbReference type="InterPro" id="IPR011335">
    <property type="entry name" value="Restrct_endonuc-II-like"/>
</dbReference>
<accession>B3QV78</accession>
<dbReference type="PANTHER" id="PTHR36558:SF1">
    <property type="entry name" value="RESTRICTION ENDONUCLEASE DOMAIN-CONTAINING PROTEIN-RELATED"/>
    <property type="match status" value="1"/>
</dbReference>
<dbReference type="KEGG" id="cts:Ctha_0561"/>
<dbReference type="InterPro" id="IPR012296">
    <property type="entry name" value="Nuclease_put_TT1808"/>
</dbReference>